<evidence type="ECO:0000256" key="1">
    <source>
        <dbReference type="SAM" id="Phobius"/>
    </source>
</evidence>
<keyword evidence="1" id="KW-1133">Transmembrane helix</keyword>
<reference evidence="3" key="1">
    <citation type="submission" date="2016-11" db="EMBL/GenBank/DDBJ databases">
        <authorList>
            <person name="Varghese N."/>
            <person name="Submissions S."/>
        </authorList>
    </citation>
    <scope>NUCLEOTIDE SEQUENCE [LARGE SCALE GENOMIC DNA]</scope>
    <source>
        <strain evidence="3">YR203</strain>
    </source>
</reference>
<dbReference type="AlphaFoldDB" id="A0A1M5JB31"/>
<accession>A0A1M5JB31</accession>
<organism evidence="2 3">
    <name type="scientific">Chryseobacterium vrystaatense</name>
    <dbReference type="NCBI Taxonomy" id="307480"/>
    <lineage>
        <taxon>Bacteria</taxon>
        <taxon>Pseudomonadati</taxon>
        <taxon>Bacteroidota</taxon>
        <taxon>Flavobacteriia</taxon>
        <taxon>Flavobacteriales</taxon>
        <taxon>Weeksellaceae</taxon>
        <taxon>Chryseobacterium group</taxon>
        <taxon>Chryseobacterium</taxon>
    </lineage>
</organism>
<evidence type="ECO:0000313" key="2">
    <source>
        <dbReference type="EMBL" id="SHG37575.1"/>
    </source>
</evidence>
<name>A0A1M5JB31_9FLAO</name>
<keyword evidence="1" id="KW-0472">Membrane</keyword>
<protein>
    <submittedName>
        <fullName evidence="2">Uncharacterized protein</fullName>
    </submittedName>
</protein>
<sequence length="65" mass="7597">MISVHHKLTASFAFVSRAFMTIIMISLKIIQTSLGKDFKMPNFKQIEFKFETADIEMKFNAEKEH</sequence>
<feature type="transmembrane region" description="Helical" evidence="1">
    <location>
        <begin position="12"/>
        <end position="30"/>
    </location>
</feature>
<gene>
    <name evidence="2" type="ORF">SAMN02787073_4133</name>
</gene>
<proteinExistence type="predicted"/>
<keyword evidence="1" id="KW-0812">Transmembrane</keyword>
<dbReference type="EMBL" id="FQVE01000005">
    <property type="protein sequence ID" value="SHG37575.1"/>
    <property type="molecule type" value="Genomic_DNA"/>
</dbReference>
<evidence type="ECO:0000313" key="3">
    <source>
        <dbReference type="Proteomes" id="UP000184108"/>
    </source>
</evidence>
<dbReference type="Proteomes" id="UP000184108">
    <property type="component" value="Unassembled WGS sequence"/>
</dbReference>